<evidence type="ECO:0000256" key="2">
    <source>
        <dbReference type="ARBA" id="ARBA00022692"/>
    </source>
</evidence>
<dbReference type="EMBL" id="CAJPWZ010000464">
    <property type="protein sequence ID" value="CAG2193754.1"/>
    <property type="molecule type" value="Genomic_DNA"/>
</dbReference>
<sequence>MTTVYPSPNSSHFIIAENIKLLRDPGITMSSRNITKGPSLAQTLETFDSYNTAMYLIKWVMPLIIFTGTVGNIFSFIVMLRREMRQTPTFFYLAMLAIADTLVLFVSAFKTWLRTVSGFELSHINAFSCKLTMFLVHFSIQFSAWLIVAVTIERFLAVWFPLKANSMCNLSRARFITFMTAMIFILVNIHIFWTAQLFPTKQSLDGSNFMCAAYAYENFVCRIFPWINLILYSFLPCLTLLIFNILIIICLMKTKHIPNTMTKDDCQIRNTHRKLAITLIFISFAWIITTTPRPLYGLFAPKPKTYEDMADTLMWRVICYQLMYINHAVNFFLYCLSGEKFRIQFKKFLCQLCRRRKPPKARLTFKSSGSNSTGQDGYSSIPLVSVPVIEISMFDLEN</sequence>
<comment type="caution">
    <text evidence="8">The sequence shown here is derived from an EMBL/GenBank/DDBJ whole genome shotgun (WGS) entry which is preliminary data.</text>
</comment>
<dbReference type="InterPro" id="IPR017452">
    <property type="entry name" value="GPCR_Rhodpsn_7TM"/>
</dbReference>
<feature type="transmembrane region" description="Helical" evidence="6">
    <location>
        <begin position="173"/>
        <end position="193"/>
    </location>
</feature>
<evidence type="ECO:0000313" key="9">
    <source>
        <dbReference type="Proteomes" id="UP000683360"/>
    </source>
</evidence>
<dbReference type="PRINTS" id="PR00237">
    <property type="entry name" value="GPCRRHODOPSN"/>
</dbReference>
<feature type="transmembrane region" description="Helical" evidence="6">
    <location>
        <begin position="229"/>
        <end position="254"/>
    </location>
</feature>
<feature type="transmembrane region" description="Helical" evidence="6">
    <location>
        <begin position="90"/>
        <end position="113"/>
    </location>
</feature>
<feature type="transmembrane region" description="Helical" evidence="6">
    <location>
        <begin position="313"/>
        <end position="336"/>
    </location>
</feature>
<dbReference type="Proteomes" id="UP000683360">
    <property type="component" value="Unassembled WGS sequence"/>
</dbReference>
<dbReference type="CDD" id="cd14978">
    <property type="entry name" value="7tmA_FMRFamide_R-like"/>
    <property type="match status" value="1"/>
</dbReference>
<dbReference type="Pfam" id="PF00001">
    <property type="entry name" value="7tm_1"/>
    <property type="match status" value="1"/>
</dbReference>
<keyword evidence="2 5" id="KW-0812">Transmembrane</keyword>
<dbReference type="SUPFAM" id="SSF81321">
    <property type="entry name" value="Family A G protein-coupled receptor-like"/>
    <property type="match status" value="1"/>
</dbReference>
<dbReference type="PROSITE" id="PS50262">
    <property type="entry name" value="G_PROTEIN_RECEP_F1_2"/>
    <property type="match status" value="1"/>
</dbReference>
<evidence type="ECO:0000256" key="5">
    <source>
        <dbReference type="RuleBase" id="RU000688"/>
    </source>
</evidence>
<dbReference type="OrthoDB" id="9990906at2759"/>
<keyword evidence="5" id="KW-0297">G-protein coupled receptor</keyword>
<dbReference type="InterPro" id="IPR000276">
    <property type="entry name" value="GPCR_Rhodpsn"/>
</dbReference>
<feature type="transmembrane region" description="Helical" evidence="6">
    <location>
        <begin position="275"/>
        <end position="293"/>
    </location>
</feature>
<organism evidence="8 9">
    <name type="scientific">Mytilus edulis</name>
    <name type="common">Blue mussel</name>
    <dbReference type="NCBI Taxonomy" id="6550"/>
    <lineage>
        <taxon>Eukaryota</taxon>
        <taxon>Metazoa</taxon>
        <taxon>Spiralia</taxon>
        <taxon>Lophotrochozoa</taxon>
        <taxon>Mollusca</taxon>
        <taxon>Bivalvia</taxon>
        <taxon>Autobranchia</taxon>
        <taxon>Pteriomorphia</taxon>
        <taxon>Mytilida</taxon>
        <taxon>Mytiloidea</taxon>
        <taxon>Mytilidae</taxon>
        <taxon>Mytilinae</taxon>
        <taxon>Mytilus</taxon>
    </lineage>
</organism>
<comment type="subcellular location">
    <subcellularLocation>
        <location evidence="1">Membrane</location>
    </subcellularLocation>
</comment>
<dbReference type="AlphaFoldDB" id="A0A8S3QE54"/>
<dbReference type="Gene3D" id="1.20.1070.10">
    <property type="entry name" value="Rhodopsin 7-helix transmembrane proteins"/>
    <property type="match status" value="1"/>
</dbReference>
<dbReference type="GO" id="GO:0016020">
    <property type="term" value="C:membrane"/>
    <property type="evidence" value="ECO:0007669"/>
    <property type="project" value="UniProtKB-SubCell"/>
</dbReference>
<keyword evidence="3 6" id="KW-1133">Transmembrane helix</keyword>
<keyword evidence="4 6" id="KW-0472">Membrane</keyword>
<evidence type="ECO:0000256" key="3">
    <source>
        <dbReference type="ARBA" id="ARBA00022989"/>
    </source>
</evidence>
<keyword evidence="5" id="KW-0807">Transducer</keyword>
<evidence type="ECO:0000259" key="7">
    <source>
        <dbReference type="PROSITE" id="PS50262"/>
    </source>
</evidence>
<feature type="domain" description="G-protein coupled receptors family 1 profile" evidence="7">
    <location>
        <begin position="71"/>
        <end position="334"/>
    </location>
</feature>
<dbReference type="PANTHER" id="PTHR46641">
    <property type="entry name" value="FMRFAMIDE RECEPTOR-RELATED"/>
    <property type="match status" value="1"/>
</dbReference>
<evidence type="ECO:0000256" key="4">
    <source>
        <dbReference type="ARBA" id="ARBA00023136"/>
    </source>
</evidence>
<proteinExistence type="inferred from homology"/>
<dbReference type="PANTHER" id="PTHR46641:SF25">
    <property type="entry name" value="CNMAMIDE RECEPTOR-RELATED"/>
    <property type="match status" value="1"/>
</dbReference>
<keyword evidence="9" id="KW-1185">Reference proteome</keyword>
<gene>
    <name evidence="8" type="ORF">MEDL_8834</name>
</gene>
<protein>
    <recommendedName>
        <fullName evidence="7">G-protein coupled receptors family 1 profile domain-containing protein</fullName>
    </recommendedName>
</protein>
<name>A0A8S3QE54_MYTED</name>
<dbReference type="InterPro" id="IPR052954">
    <property type="entry name" value="GPCR-Ligand_Int"/>
</dbReference>
<reference evidence="8" key="1">
    <citation type="submission" date="2021-03" db="EMBL/GenBank/DDBJ databases">
        <authorList>
            <person name="Bekaert M."/>
        </authorList>
    </citation>
    <scope>NUCLEOTIDE SEQUENCE</scope>
</reference>
<evidence type="ECO:0000256" key="6">
    <source>
        <dbReference type="SAM" id="Phobius"/>
    </source>
</evidence>
<comment type="similarity">
    <text evidence="5">Belongs to the G-protein coupled receptor 1 family.</text>
</comment>
<dbReference type="GO" id="GO:0004930">
    <property type="term" value="F:G protein-coupled receptor activity"/>
    <property type="evidence" value="ECO:0007669"/>
    <property type="project" value="UniProtKB-KW"/>
</dbReference>
<feature type="transmembrane region" description="Helical" evidence="6">
    <location>
        <begin position="133"/>
        <end position="152"/>
    </location>
</feature>
<accession>A0A8S3QE54</accession>
<evidence type="ECO:0000256" key="1">
    <source>
        <dbReference type="ARBA" id="ARBA00004370"/>
    </source>
</evidence>
<evidence type="ECO:0000313" key="8">
    <source>
        <dbReference type="EMBL" id="CAG2193754.1"/>
    </source>
</evidence>
<dbReference type="PROSITE" id="PS00237">
    <property type="entry name" value="G_PROTEIN_RECEP_F1_1"/>
    <property type="match status" value="1"/>
</dbReference>
<feature type="transmembrane region" description="Helical" evidence="6">
    <location>
        <begin position="59"/>
        <end position="78"/>
    </location>
</feature>
<keyword evidence="5" id="KW-0675">Receptor</keyword>